<protein>
    <submittedName>
        <fullName evidence="1">Uncharacterized protein</fullName>
    </submittedName>
</protein>
<dbReference type="EMBL" id="AGSN01000130">
    <property type="protein sequence ID" value="EHH10245.1"/>
    <property type="molecule type" value="Genomic_DNA"/>
</dbReference>
<dbReference type="Proteomes" id="UP000002949">
    <property type="component" value="Unassembled WGS sequence"/>
</dbReference>
<accession>G6YDE5</accession>
<sequence>MHEQLYCVRLGKVDSAAVLDWVDAKEIIIIGSADEAFELR</sequence>
<evidence type="ECO:0000313" key="1">
    <source>
        <dbReference type="EMBL" id="EHH10245.1"/>
    </source>
</evidence>
<name>G6YDE5_9HYPH</name>
<dbReference type="AlphaFoldDB" id="G6YDE5"/>
<keyword evidence="2" id="KW-1185">Reference proteome</keyword>
<gene>
    <name evidence="1" type="ORF">MEA186_19912</name>
</gene>
<organism evidence="1 2">
    <name type="scientific">Mesorhizobium amorphae CCNWGS0123</name>
    <dbReference type="NCBI Taxonomy" id="1082933"/>
    <lineage>
        <taxon>Bacteria</taxon>
        <taxon>Pseudomonadati</taxon>
        <taxon>Pseudomonadota</taxon>
        <taxon>Alphaproteobacteria</taxon>
        <taxon>Hyphomicrobiales</taxon>
        <taxon>Phyllobacteriaceae</taxon>
        <taxon>Mesorhizobium</taxon>
    </lineage>
</organism>
<reference evidence="1 2" key="1">
    <citation type="journal article" date="2012" name="J. Bacteriol.">
        <title>Draft Genome Sequence of Plant Growth-Promoting Rhizobium Mesorhizobium amorphae, Isolated from Zinc-Lead Mine Tailings.</title>
        <authorList>
            <person name="Hao X."/>
            <person name="Lin Y."/>
            <person name="Johnstone L."/>
            <person name="Baltrus D.A."/>
            <person name="Miller S.J."/>
            <person name="Wei G."/>
            <person name="Rensing C."/>
        </authorList>
    </citation>
    <scope>NUCLEOTIDE SEQUENCE [LARGE SCALE GENOMIC DNA]</scope>
    <source>
        <strain evidence="1 2">CCNWGS0123</strain>
    </source>
</reference>
<evidence type="ECO:0000313" key="2">
    <source>
        <dbReference type="Proteomes" id="UP000002949"/>
    </source>
</evidence>
<proteinExistence type="predicted"/>